<dbReference type="GO" id="GO:0019899">
    <property type="term" value="F:enzyme binding"/>
    <property type="evidence" value="ECO:0007669"/>
    <property type="project" value="TreeGrafter"/>
</dbReference>
<accession>E1X3M2</accession>
<dbReference type="KEGG" id="bmx:BMS_2145"/>
<feature type="domain" description="SIS" evidence="2">
    <location>
        <begin position="74"/>
        <end position="247"/>
    </location>
</feature>
<dbReference type="PATRIC" id="fig|862908.3.peg.2039"/>
<evidence type="ECO:0000313" key="4">
    <source>
        <dbReference type="Proteomes" id="UP000008963"/>
    </source>
</evidence>
<protein>
    <recommendedName>
        <fullName evidence="2">SIS domain-containing protein</fullName>
    </recommendedName>
</protein>
<dbReference type="HOGENOM" id="CLU_523260_0_0_7"/>
<sequence>MSYQSKSNDFLKIAESFKLGRLTTEKSHPKTIGLSEWANSDLERALKAIKEIDLSLFSTVLEKQSEIELFQRDVQETLECGGRIFLCGCGATGRLSLALETIWNQSGNEKGRVISFMAGGDVALIHSIENFEDHPEYGERQLLDLGFSDNDLLVAITEGGETPFVIGAAETAQRTSKRNPYFLYCNPDDILCETVERSRRVIENKSIKKLNLTTGEMVLAGSTRMQASTIQMLVTGMALFNYNKDWPLNLMKKFEELSSSLLTPFIERESEIYKEGGGIIYNCDSKLGISVLTDTTERSPTFSLLPFEENSSSAISHHSLCYLSLLGESRIEDAWKSLLSRDPRTLEWDEIKGLAAVDRLYRFDISSELINKRRSYCKGEQYIFSLELNEEKLNIALDSRECEIDFSGFDLLSVHIITKILLNTHSTLVMGRLGRYESNIMTWVRPSNNKLIDRTIRYVDILLRERNIERSYEQICEKLFEAMEGASKDDPLVLKTLEGLI</sequence>
<dbReference type="PROSITE" id="PS51464">
    <property type="entry name" value="SIS"/>
    <property type="match status" value="1"/>
</dbReference>
<dbReference type="GO" id="GO:0009750">
    <property type="term" value="P:response to fructose"/>
    <property type="evidence" value="ECO:0007669"/>
    <property type="project" value="TreeGrafter"/>
</dbReference>
<gene>
    <name evidence="3" type="ordered locus">BMS_2145</name>
</gene>
<name>E1X3M2_HALMS</name>
<dbReference type="Pfam" id="PF22645">
    <property type="entry name" value="GKRP_SIS_N"/>
    <property type="match status" value="1"/>
</dbReference>
<dbReference type="GO" id="GO:0004857">
    <property type="term" value="F:enzyme inhibitor activity"/>
    <property type="evidence" value="ECO:0007669"/>
    <property type="project" value="TreeGrafter"/>
</dbReference>
<dbReference type="Proteomes" id="UP000008963">
    <property type="component" value="Chromosome"/>
</dbReference>
<keyword evidence="4" id="KW-1185">Reference proteome</keyword>
<dbReference type="InterPro" id="IPR001347">
    <property type="entry name" value="SIS_dom"/>
</dbReference>
<dbReference type="GO" id="GO:0030246">
    <property type="term" value="F:carbohydrate binding"/>
    <property type="evidence" value="ECO:0007669"/>
    <property type="project" value="TreeGrafter"/>
</dbReference>
<dbReference type="GO" id="GO:0005829">
    <property type="term" value="C:cytosol"/>
    <property type="evidence" value="ECO:0007669"/>
    <property type="project" value="TreeGrafter"/>
</dbReference>
<dbReference type="OrthoDB" id="9813395at2"/>
<keyword evidence="1" id="KW-0119">Carbohydrate metabolism</keyword>
<dbReference type="SUPFAM" id="SSF53697">
    <property type="entry name" value="SIS domain"/>
    <property type="match status" value="1"/>
</dbReference>
<dbReference type="EMBL" id="FQ312005">
    <property type="protein sequence ID" value="CBW26951.1"/>
    <property type="molecule type" value="Genomic_DNA"/>
</dbReference>
<evidence type="ECO:0000256" key="1">
    <source>
        <dbReference type="ARBA" id="ARBA00023277"/>
    </source>
</evidence>
<dbReference type="eggNOG" id="COG2103">
    <property type="taxonomic scope" value="Bacteria"/>
</dbReference>
<dbReference type="GO" id="GO:0042593">
    <property type="term" value="P:glucose homeostasis"/>
    <property type="evidence" value="ECO:0007669"/>
    <property type="project" value="TreeGrafter"/>
</dbReference>
<evidence type="ECO:0000259" key="2">
    <source>
        <dbReference type="PROSITE" id="PS51464"/>
    </source>
</evidence>
<dbReference type="InterPro" id="IPR046348">
    <property type="entry name" value="SIS_dom_sf"/>
</dbReference>
<reference evidence="4" key="1">
    <citation type="journal article" date="2013" name="ISME J.">
        <title>A small predatory core genome in the divergent marine Bacteriovorax marinus SJ and the terrestrial Bdellovibrio bacteriovorus.</title>
        <authorList>
            <person name="Crossman L.C."/>
            <person name="Chen H."/>
            <person name="Cerdeno-Tarraga A.M."/>
            <person name="Brooks K."/>
            <person name="Quail M.A."/>
            <person name="Pineiro S.A."/>
            <person name="Hobley L."/>
            <person name="Sockett R.E."/>
            <person name="Bentley S.D."/>
            <person name="Parkhill J."/>
            <person name="Williams H.N."/>
            <person name="Stine O.C."/>
        </authorList>
    </citation>
    <scope>NUCLEOTIDE SEQUENCE [LARGE SCALE GENOMIC DNA]</scope>
    <source>
        <strain evidence="4">ATCC BAA-682 / DSM 15412 / SJ</strain>
    </source>
</reference>
<evidence type="ECO:0000313" key="3">
    <source>
        <dbReference type="EMBL" id="CBW26951.1"/>
    </source>
</evidence>
<dbReference type="PANTHER" id="PTHR10088:SF4">
    <property type="entry name" value="GLUCOKINASE REGULATORY PROTEIN"/>
    <property type="match status" value="1"/>
</dbReference>
<dbReference type="Gene3D" id="3.40.50.10490">
    <property type="entry name" value="Glucose-6-phosphate isomerase like protein, domain 1"/>
    <property type="match status" value="2"/>
</dbReference>
<organism evidence="3 4">
    <name type="scientific">Halobacteriovorax marinus (strain ATCC BAA-682 / DSM 15412 / SJ)</name>
    <name type="common">Bacteriovorax marinus</name>
    <dbReference type="NCBI Taxonomy" id="862908"/>
    <lineage>
        <taxon>Bacteria</taxon>
        <taxon>Pseudomonadati</taxon>
        <taxon>Bdellovibrionota</taxon>
        <taxon>Bacteriovoracia</taxon>
        <taxon>Bacteriovoracales</taxon>
        <taxon>Halobacteriovoraceae</taxon>
        <taxon>Halobacteriovorax</taxon>
    </lineage>
</organism>
<dbReference type="AlphaFoldDB" id="E1X3M2"/>
<dbReference type="STRING" id="862908.BMS_2145"/>
<dbReference type="GO" id="GO:0070095">
    <property type="term" value="F:fructose-6-phosphate binding"/>
    <property type="evidence" value="ECO:0007669"/>
    <property type="project" value="TreeGrafter"/>
</dbReference>
<dbReference type="GO" id="GO:1901135">
    <property type="term" value="P:carbohydrate derivative metabolic process"/>
    <property type="evidence" value="ECO:0007669"/>
    <property type="project" value="InterPro"/>
</dbReference>
<dbReference type="PANTHER" id="PTHR10088">
    <property type="entry name" value="GLUCOKINASE REGULATORY PROTEIN"/>
    <property type="match status" value="1"/>
</dbReference>
<proteinExistence type="predicted"/>
<dbReference type="InterPro" id="IPR040190">
    <property type="entry name" value="MURQ/GCKR"/>
</dbReference>
<dbReference type="RefSeq" id="WP_014244729.1">
    <property type="nucleotide sequence ID" value="NC_016620.1"/>
</dbReference>